<dbReference type="AlphaFoldDB" id="A0A5C7GIN1"/>
<accession>A0A5C7GIN1</accession>
<evidence type="ECO:0000313" key="2">
    <source>
        <dbReference type="Proteomes" id="UP000321080"/>
    </source>
</evidence>
<dbReference type="EMBL" id="VRKQ01000010">
    <property type="protein sequence ID" value="TXG36965.1"/>
    <property type="molecule type" value="Genomic_DNA"/>
</dbReference>
<reference evidence="1 2" key="1">
    <citation type="submission" date="2019-08" db="EMBL/GenBank/DDBJ databases">
        <title>Seonamhaeicola sediminis sp. nov., isolated from marine sediment.</title>
        <authorList>
            <person name="Cao W.R."/>
        </authorList>
    </citation>
    <scope>NUCLEOTIDE SEQUENCE [LARGE SCALE GENOMIC DNA]</scope>
    <source>
        <strain evidence="1 2">1505</strain>
    </source>
</reference>
<dbReference type="RefSeq" id="WP_147768025.1">
    <property type="nucleotide sequence ID" value="NZ_VRKQ01000010.1"/>
</dbReference>
<organism evidence="1 2">
    <name type="scientific">Seonamhaeicola maritimus</name>
    <dbReference type="NCBI Taxonomy" id="2591822"/>
    <lineage>
        <taxon>Bacteria</taxon>
        <taxon>Pseudomonadati</taxon>
        <taxon>Bacteroidota</taxon>
        <taxon>Flavobacteriia</taxon>
        <taxon>Flavobacteriales</taxon>
        <taxon>Flavobacteriaceae</taxon>
    </lineage>
</organism>
<gene>
    <name evidence="1" type="ORF">FUA22_10355</name>
</gene>
<keyword evidence="2" id="KW-1185">Reference proteome</keyword>
<protein>
    <recommendedName>
        <fullName evidence="3">Lipoprotein</fullName>
    </recommendedName>
</protein>
<dbReference type="PROSITE" id="PS51257">
    <property type="entry name" value="PROKAR_LIPOPROTEIN"/>
    <property type="match status" value="1"/>
</dbReference>
<evidence type="ECO:0008006" key="3">
    <source>
        <dbReference type="Google" id="ProtNLM"/>
    </source>
</evidence>
<dbReference type="Proteomes" id="UP000321080">
    <property type="component" value="Unassembled WGS sequence"/>
</dbReference>
<name>A0A5C7GIN1_9FLAO</name>
<dbReference type="OrthoDB" id="1447646at2"/>
<comment type="caution">
    <text evidence="1">The sequence shown here is derived from an EMBL/GenBank/DDBJ whole genome shotgun (WGS) entry which is preliminary data.</text>
</comment>
<proteinExistence type="predicted"/>
<sequence length="173" mass="19716">MRFFILLFSVITLVSCKVKNEVIRFQDELEFGGYCPDDGTCTFSVLSQKVLKVKKDNLGAIYPAIAEGNKIVLKFEYSRNEKPNVADASYKEQVFIELSVDQLEIETEVLKQVNILFARLCYCKGQTGYYRVRTGKLAIKKLLGETYNISLKFEVTEVPQVVTQIEQIFSLSS</sequence>
<evidence type="ECO:0000313" key="1">
    <source>
        <dbReference type="EMBL" id="TXG36965.1"/>
    </source>
</evidence>